<dbReference type="Proteomes" id="UP000248536">
    <property type="component" value="Chromosome"/>
</dbReference>
<dbReference type="InterPro" id="IPR052894">
    <property type="entry name" value="AsmA-related"/>
</dbReference>
<reference evidence="2 3" key="1">
    <citation type="submission" date="2018-06" db="EMBL/GenBank/DDBJ databases">
        <title>Spongiibacterium sp. HME9304 Genome sequencing and assembly.</title>
        <authorList>
            <person name="Kang H."/>
            <person name="Kim H."/>
            <person name="Joh K."/>
        </authorList>
    </citation>
    <scope>NUCLEOTIDE SEQUENCE [LARGE SCALE GENOMIC DNA]</scope>
    <source>
        <strain evidence="2 3">HME9304</strain>
    </source>
</reference>
<dbReference type="PANTHER" id="PTHR30441">
    <property type="entry name" value="DUF748 DOMAIN-CONTAINING PROTEIN"/>
    <property type="match status" value="1"/>
</dbReference>
<dbReference type="AlphaFoldDB" id="A0A2Z4LTA9"/>
<feature type="compositionally biased region" description="Basic and acidic residues" evidence="1">
    <location>
        <begin position="864"/>
        <end position="876"/>
    </location>
</feature>
<evidence type="ECO:0000256" key="1">
    <source>
        <dbReference type="SAM" id="MobiDB-lite"/>
    </source>
</evidence>
<gene>
    <name evidence="2" type="ORF">HME9304_02193</name>
</gene>
<organism evidence="2 3">
    <name type="scientific">Flagellimonas maritima</name>
    <dbReference type="NCBI Taxonomy" id="1383885"/>
    <lineage>
        <taxon>Bacteria</taxon>
        <taxon>Pseudomonadati</taxon>
        <taxon>Bacteroidota</taxon>
        <taxon>Flavobacteriia</taxon>
        <taxon>Flavobacteriales</taxon>
        <taxon>Flavobacteriaceae</taxon>
        <taxon>Flagellimonas</taxon>
    </lineage>
</organism>
<dbReference type="GO" id="GO:0005886">
    <property type="term" value="C:plasma membrane"/>
    <property type="evidence" value="ECO:0007669"/>
    <property type="project" value="TreeGrafter"/>
</dbReference>
<evidence type="ECO:0000313" key="3">
    <source>
        <dbReference type="Proteomes" id="UP000248536"/>
    </source>
</evidence>
<feature type="region of interest" description="Disordered" evidence="1">
    <location>
        <begin position="840"/>
        <end position="876"/>
    </location>
</feature>
<accession>A0A2Z4LTA9</accession>
<dbReference type="OrthoDB" id="596403at2"/>
<protein>
    <submittedName>
        <fullName evidence="2">Uncharacterized protein</fullName>
    </submittedName>
</protein>
<dbReference type="GO" id="GO:0090313">
    <property type="term" value="P:regulation of protein targeting to membrane"/>
    <property type="evidence" value="ECO:0007669"/>
    <property type="project" value="TreeGrafter"/>
</dbReference>
<sequence>MKKKVLKITGITLLVFIVLIAAIPFLLEGKIADIIKKKVNSGINATLDFEDANLSLIKSFPNANVELKNLALVNKAPFEGDTLFASKEIELKMSIKELFKSAEEPIAIQSLTIDDAKLHIKLDEAENANYDIALEDDASTATAPDEASNNFTLALDSYEITNTEIIYDDFATGLHLVVSEMNHSGTGDLSLENSELKTLTDALVSLEMDSIQYLNKNKIYLDALIGIDLNENKYSFLENKALVNQLPLVFDGFIKTNEENQKVDITFKTPSSDFKNFLAVIPEAYSKNIEDVQTTGNFEVSGQFKGIVDETHIPTFNIKMNSENASFKYPDLPKAVQNVFIDTEINNTTGKSEDTYVDIKKLSFTIDQDKFNLNSRISDLLGNTKVNAHMDGRINLANISQAYPLPADYNLKGIMNADVTTAFDMASLEKKQYQNTKTSGTVNINDFEYASEELKNPVVVSSADFTFNPQTVSLNSFNGKMGSTDFSTTGTLTNLLGFMFNDENVEGNFKLTSNTFALNDFMMEDEEATKKGEPKESGETPTSSSDERIRIPSFLDCTIDASANTVLYDNLSLKNVEGTLTISDETATLKNFKSNLFGGVLGVAGSVSTKGKTSTFDMDLGMNDFNIGESFKSLEMFKVLTPIAKALEGKLNSDIKISGNLKEDFTPNLATISGGLIAELLSTQIDTDNAPLLSALGSKLNFLDIKNLDLSDLKTALSFKNGAVNVEPFTLNYKDIAINVDGSHTFDRQLQYKATLEVPAKYLGSDVNKLIAQLDDSSLEDVTIPVVASIGGNYTSPTVSTDLSSGVAKLTKQLVEIQKQKLLNKGKDSAKDLLGGVFKNDEKDSTKTKTPGVRETLGSLLGGTKKDSTKVDSTEIKKDPVEKAAKSILGGLLGKKKEKDTIKQ</sequence>
<evidence type="ECO:0000313" key="2">
    <source>
        <dbReference type="EMBL" id="AWX45181.1"/>
    </source>
</evidence>
<proteinExistence type="predicted"/>
<dbReference type="RefSeq" id="WP_112378594.1">
    <property type="nucleotide sequence ID" value="NZ_CP030104.1"/>
</dbReference>
<feature type="region of interest" description="Disordered" evidence="1">
    <location>
        <begin position="527"/>
        <end position="547"/>
    </location>
</feature>
<dbReference type="EMBL" id="CP030104">
    <property type="protein sequence ID" value="AWX45181.1"/>
    <property type="molecule type" value="Genomic_DNA"/>
</dbReference>
<dbReference type="PANTHER" id="PTHR30441:SF8">
    <property type="entry name" value="DUF748 DOMAIN-CONTAINING PROTEIN"/>
    <property type="match status" value="1"/>
</dbReference>
<name>A0A2Z4LTA9_9FLAO</name>
<keyword evidence="3" id="KW-1185">Reference proteome</keyword>
<dbReference type="KEGG" id="spon:HME9304_02193"/>
<feature type="compositionally biased region" description="Basic and acidic residues" evidence="1">
    <location>
        <begin position="528"/>
        <end position="538"/>
    </location>
</feature>